<evidence type="ECO:0000256" key="2">
    <source>
        <dbReference type="SAM" id="MobiDB-lite"/>
    </source>
</evidence>
<evidence type="ECO:0000256" key="1">
    <source>
        <dbReference type="ARBA" id="ARBA00006349"/>
    </source>
</evidence>
<comment type="caution">
    <text evidence="3">The sequence shown here is derived from an EMBL/GenBank/DDBJ whole genome shotgun (WGS) entry which is preliminary data.</text>
</comment>
<dbReference type="Proteomes" id="UP000650833">
    <property type="component" value="Unassembled WGS sequence"/>
</dbReference>
<evidence type="ECO:0000313" key="3">
    <source>
        <dbReference type="EMBL" id="KAG2196097.1"/>
    </source>
</evidence>
<reference evidence="3" key="1">
    <citation type="submission" date="2020-12" db="EMBL/GenBank/DDBJ databases">
        <title>Metabolic potential, ecology and presence of endohyphal bacteria is reflected in genomic diversity of Mucoromycotina.</title>
        <authorList>
            <person name="Muszewska A."/>
            <person name="Okrasinska A."/>
            <person name="Steczkiewicz K."/>
            <person name="Drgas O."/>
            <person name="Orlowska M."/>
            <person name="Perlinska-Lenart U."/>
            <person name="Aleksandrzak-Piekarczyk T."/>
            <person name="Szatraj K."/>
            <person name="Zielenkiewicz U."/>
            <person name="Pilsyk S."/>
            <person name="Malc E."/>
            <person name="Mieczkowski P."/>
            <person name="Kruszewska J.S."/>
            <person name="Biernat P."/>
            <person name="Pawlowska J."/>
        </authorList>
    </citation>
    <scope>NUCLEOTIDE SEQUENCE</scope>
    <source>
        <strain evidence="3">CBS 226.32</strain>
    </source>
</reference>
<proteinExistence type="inferred from homology"/>
<dbReference type="Pfam" id="PF06825">
    <property type="entry name" value="HSBP1"/>
    <property type="match status" value="1"/>
</dbReference>
<dbReference type="Gene3D" id="1.20.5.430">
    <property type="match status" value="1"/>
</dbReference>
<dbReference type="OrthoDB" id="4159489at2759"/>
<dbReference type="InterPro" id="IPR009643">
    <property type="entry name" value="HS1-bd"/>
</dbReference>
<gene>
    <name evidence="3" type="ORF">INT46_005768</name>
</gene>
<dbReference type="InterPro" id="IPR036337">
    <property type="entry name" value="Matrilin_CC_sf"/>
</dbReference>
<feature type="compositionally biased region" description="Polar residues" evidence="2">
    <location>
        <begin position="58"/>
        <end position="68"/>
    </location>
</feature>
<dbReference type="SUPFAM" id="SSF58002">
    <property type="entry name" value="Chicken cartilage matrix protein"/>
    <property type="match status" value="1"/>
</dbReference>
<dbReference type="GO" id="GO:0003714">
    <property type="term" value="F:transcription corepressor activity"/>
    <property type="evidence" value="ECO:0007669"/>
    <property type="project" value="InterPro"/>
</dbReference>
<dbReference type="EMBL" id="JAEPRC010000495">
    <property type="protein sequence ID" value="KAG2196097.1"/>
    <property type="molecule type" value="Genomic_DNA"/>
</dbReference>
<organism evidence="3 4">
    <name type="scientific">Mucor plumbeus</name>
    <dbReference type="NCBI Taxonomy" id="97098"/>
    <lineage>
        <taxon>Eukaryota</taxon>
        <taxon>Fungi</taxon>
        <taxon>Fungi incertae sedis</taxon>
        <taxon>Mucoromycota</taxon>
        <taxon>Mucoromycotina</taxon>
        <taxon>Mucoromycetes</taxon>
        <taxon>Mucorales</taxon>
        <taxon>Mucorineae</taxon>
        <taxon>Mucoraceae</taxon>
        <taxon>Mucor</taxon>
    </lineage>
</organism>
<comment type="similarity">
    <text evidence="1">Belongs to the HSBP1 family.</text>
</comment>
<keyword evidence="4" id="KW-1185">Reference proteome</keyword>
<sequence length="68" mass="7722">MTTAQEATINTQNTTEDLATYQTRVDDVSTNMNKKLEEMTKRIDSLERSLKQMEVSPANLNSQEADLK</sequence>
<dbReference type="AlphaFoldDB" id="A0A8H7QNX4"/>
<name>A0A8H7QNX4_9FUNG</name>
<accession>A0A8H7QNX4</accession>
<protein>
    <submittedName>
        <fullName evidence="3">Uncharacterized protein</fullName>
    </submittedName>
</protein>
<feature type="region of interest" description="Disordered" evidence="2">
    <location>
        <begin position="49"/>
        <end position="68"/>
    </location>
</feature>
<evidence type="ECO:0000313" key="4">
    <source>
        <dbReference type="Proteomes" id="UP000650833"/>
    </source>
</evidence>